<reference evidence="2 3" key="1">
    <citation type="submission" date="2018-04" db="EMBL/GenBank/DDBJ databases">
        <title>Genome sequencing of Gemmobacter.</title>
        <authorList>
            <person name="Yi H."/>
            <person name="Baek M.-G."/>
        </authorList>
    </citation>
    <scope>NUCLEOTIDE SEQUENCE [LARGE SCALE GENOMIC DNA]</scope>
    <source>
        <strain evidence="2 3">HYN0069</strain>
    </source>
</reference>
<keyword evidence="3" id="KW-1185">Reference proteome</keyword>
<organism evidence="2 3">
    <name type="scientific">Paragemmobacter aquarius</name>
    <dbReference type="NCBI Taxonomy" id="2169400"/>
    <lineage>
        <taxon>Bacteria</taxon>
        <taxon>Pseudomonadati</taxon>
        <taxon>Pseudomonadota</taxon>
        <taxon>Alphaproteobacteria</taxon>
        <taxon>Rhodobacterales</taxon>
        <taxon>Paracoccaceae</taxon>
        <taxon>Paragemmobacter</taxon>
    </lineage>
</organism>
<dbReference type="Gene3D" id="3.40.50.1010">
    <property type="entry name" value="5'-nuclease"/>
    <property type="match status" value="1"/>
</dbReference>
<dbReference type="KEGG" id="geh:HYN69_00835"/>
<proteinExistence type="predicted"/>
<dbReference type="SUPFAM" id="SSF88723">
    <property type="entry name" value="PIN domain-like"/>
    <property type="match status" value="1"/>
</dbReference>
<accession>A0A2S0UHF1</accession>
<evidence type="ECO:0000313" key="3">
    <source>
        <dbReference type="Proteomes" id="UP000244496"/>
    </source>
</evidence>
<sequence length="137" mass="14347">MILLDTPVLAELLSATPSAQVLAWFATQPAATLHVSCLTEAELLTAAIRQPQAKHLISLIDDMMDADFSGRVLPFDSAAARDLAAINARSTLPAATAMTAAIARANGATLATDTPEAYAATGIATVNPYDPRPYDPR</sequence>
<dbReference type="EMBL" id="CP028918">
    <property type="protein sequence ID" value="AWB47239.1"/>
    <property type="molecule type" value="Genomic_DNA"/>
</dbReference>
<dbReference type="Proteomes" id="UP000244496">
    <property type="component" value="Chromosome"/>
</dbReference>
<gene>
    <name evidence="2" type="ORF">HYN69_00835</name>
</gene>
<dbReference type="RefSeq" id="WP_108434068.1">
    <property type="nucleotide sequence ID" value="NZ_CP028918.1"/>
</dbReference>
<dbReference type="Pfam" id="PF01850">
    <property type="entry name" value="PIN"/>
    <property type="match status" value="1"/>
</dbReference>
<dbReference type="InterPro" id="IPR002716">
    <property type="entry name" value="PIN_dom"/>
</dbReference>
<evidence type="ECO:0000313" key="2">
    <source>
        <dbReference type="EMBL" id="AWB47239.1"/>
    </source>
</evidence>
<feature type="domain" description="PIN" evidence="1">
    <location>
        <begin position="2"/>
        <end position="112"/>
    </location>
</feature>
<name>A0A2S0UHF1_9RHOB</name>
<dbReference type="InterPro" id="IPR029060">
    <property type="entry name" value="PIN-like_dom_sf"/>
</dbReference>
<dbReference type="OrthoDB" id="9804823at2"/>
<protein>
    <submittedName>
        <fullName evidence="2">VapC toxin family PIN domain ribonuclease</fullName>
    </submittedName>
</protein>
<dbReference type="AlphaFoldDB" id="A0A2S0UHF1"/>
<evidence type="ECO:0000259" key="1">
    <source>
        <dbReference type="Pfam" id="PF01850"/>
    </source>
</evidence>